<dbReference type="PANTHER" id="PTHR33802">
    <property type="entry name" value="SI:CH211-161H7.5-RELATED"/>
    <property type="match status" value="1"/>
</dbReference>
<evidence type="ECO:0000256" key="1">
    <source>
        <dbReference type="SAM" id="Phobius"/>
    </source>
</evidence>
<feature type="transmembrane region" description="Helical" evidence="1">
    <location>
        <begin position="156"/>
        <end position="175"/>
    </location>
</feature>
<dbReference type="RefSeq" id="WP_063873772.1">
    <property type="nucleotide sequence ID" value="NZ_CAWMRI010000231.1"/>
</dbReference>
<gene>
    <name evidence="2" type="ORF">A2T98_16880</name>
</gene>
<feature type="transmembrane region" description="Helical" evidence="1">
    <location>
        <begin position="12"/>
        <end position="35"/>
    </location>
</feature>
<feature type="transmembrane region" description="Helical" evidence="1">
    <location>
        <begin position="93"/>
        <end position="110"/>
    </location>
</feature>
<evidence type="ECO:0000313" key="3">
    <source>
        <dbReference type="Proteomes" id="UP000076555"/>
    </source>
</evidence>
<dbReference type="Proteomes" id="UP000076555">
    <property type="component" value="Unassembled WGS sequence"/>
</dbReference>
<evidence type="ECO:0000313" key="2">
    <source>
        <dbReference type="EMBL" id="KZL48644.1"/>
    </source>
</evidence>
<sequence length="262" mass="29039">MQKSTSGNNGDFIRQLATLSAIIGAFVVNVLSNIFPLKGMSIGEISNTLFANVLIIPANYAFAIWGLIYLGLFALGIYQFLPNQRHDVDLRKIGYLLVIASVAQSIWVYLFLSRLFALSVISMLLILIPLIAAYLRLEIGNKRVSQTKKWCVHFPISIYLGWISVATIVNVASALDFQGWNGWGISAQLWTAMMLLVAFTIAAVIVIQRRDFAYTGVTVWALVAIALKQWNNSLLRNVSLILAIALVLMITMKSVQNKRTGT</sequence>
<protein>
    <recommendedName>
        <fullName evidence="4">Tryptophan-rich sensory protein</fullName>
    </recommendedName>
</protein>
<keyword evidence="1" id="KW-0812">Transmembrane</keyword>
<feature type="transmembrane region" description="Helical" evidence="1">
    <location>
        <begin position="116"/>
        <end position="135"/>
    </location>
</feature>
<name>A0A161XJF6_NODSP</name>
<organism evidence="2 3">
    <name type="scientific">Nodularia spumigena CENA596</name>
    <dbReference type="NCBI Taxonomy" id="1819295"/>
    <lineage>
        <taxon>Bacteria</taxon>
        <taxon>Bacillati</taxon>
        <taxon>Cyanobacteriota</taxon>
        <taxon>Cyanophyceae</taxon>
        <taxon>Nostocales</taxon>
        <taxon>Nodulariaceae</taxon>
        <taxon>Nodularia</taxon>
    </lineage>
</organism>
<comment type="caution">
    <text evidence="2">The sequence shown here is derived from an EMBL/GenBank/DDBJ whole genome shotgun (WGS) entry which is preliminary data.</text>
</comment>
<dbReference type="AlphaFoldDB" id="A0A161XJF6"/>
<keyword evidence="1" id="KW-1133">Transmembrane helix</keyword>
<dbReference type="EMBL" id="LWAJ01000231">
    <property type="protein sequence ID" value="KZL48644.1"/>
    <property type="molecule type" value="Genomic_DNA"/>
</dbReference>
<accession>A0A161XJF6</accession>
<keyword evidence="1" id="KW-0472">Membrane</keyword>
<dbReference type="OrthoDB" id="5189031at2"/>
<evidence type="ECO:0008006" key="4">
    <source>
        <dbReference type="Google" id="ProtNLM"/>
    </source>
</evidence>
<feature type="transmembrane region" description="Helical" evidence="1">
    <location>
        <begin position="234"/>
        <end position="252"/>
    </location>
</feature>
<feature type="transmembrane region" description="Helical" evidence="1">
    <location>
        <begin position="55"/>
        <end position="81"/>
    </location>
</feature>
<proteinExistence type="predicted"/>
<feature type="transmembrane region" description="Helical" evidence="1">
    <location>
        <begin position="187"/>
        <end position="207"/>
    </location>
</feature>
<dbReference type="PANTHER" id="PTHR33802:SF1">
    <property type="entry name" value="XK-RELATED PROTEIN"/>
    <property type="match status" value="1"/>
</dbReference>
<reference evidence="2 3" key="1">
    <citation type="submission" date="2016-04" db="EMBL/GenBank/DDBJ databases">
        <title>Draft Genome Assembly of the Bloom-forming Cyanobacterium Nodularia spumigena Strain CENA596 in Shrimp Production Ponds.</title>
        <authorList>
            <person name="Popin R.V."/>
            <person name="Rigonato J."/>
            <person name="Abreu V.A."/>
            <person name="Andreote A.P."/>
            <person name="Silveira S.B."/>
            <person name="Odebrecht C."/>
            <person name="Fiore M.F."/>
        </authorList>
    </citation>
    <scope>NUCLEOTIDE SEQUENCE [LARGE SCALE GENOMIC DNA]</scope>
    <source>
        <strain evidence="2 3">CENA596</strain>
    </source>
</reference>